<evidence type="ECO:0000313" key="1">
    <source>
        <dbReference type="EMBL" id="MBB6072778.1"/>
    </source>
</evidence>
<sequence length="58" mass="6112">MSVSAANARLGTATPAEPRLEHAIDLFQAGRVSQGKAAEIAGLPRRHFSEILAARGSR</sequence>
<protein>
    <submittedName>
        <fullName evidence="1">Putative HTH domain antitoxin</fullName>
    </submittedName>
</protein>
<dbReference type="RefSeq" id="WP_170035501.1">
    <property type="nucleotide sequence ID" value="NZ_JABDTL010000001.1"/>
</dbReference>
<accession>A0A841H473</accession>
<comment type="caution">
    <text evidence="1">The sequence shown here is derived from an EMBL/GenBank/DDBJ whole genome shotgun (WGS) entry which is preliminary data.</text>
</comment>
<dbReference type="EMBL" id="JACHIA010000018">
    <property type="protein sequence ID" value="MBB6072778.1"/>
    <property type="molecule type" value="Genomic_DNA"/>
</dbReference>
<dbReference type="Proteomes" id="UP000582837">
    <property type="component" value="Unassembled WGS sequence"/>
</dbReference>
<gene>
    <name evidence="1" type="ORF">HNQ61_004442</name>
</gene>
<dbReference type="InterPro" id="IPR005368">
    <property type="entry name" value="UPF0175"/>
</dbReference>
<reference evidence="1 2" key="1">
    <citation type="submission" date="2020-08" db="EMBL/GenBank/DDBJ databases">
        <title>Genomic Encyclopedia of Type Strains, Phase IV (KMG-IV): sequencing the most valuable type-strain genomes for metagenomic binning, comparative biology and taxonomic classification.</title>
        <authorList>
            <person name="Goeker M."/>
        </authorList>
    </citation>
    <scope>NUCLEOTIDE SEQUENCE [LARGE SCALE GENOMIC DNA]</scope>
    <source>
        <strain evidence="1 2">DSM 29007</strain>
    </source>
</reference>
<organism evidence="1 2">
    <name type="scientific">Longimicrobium terrae</name>
    <dbReference type="NCBI Taxonomy" id="1639882"/>
    <lineage>
        <taxon>Bacteria</taxon>
        <taxon>Pseudomonadati</taxon>
        <taxon>Gemmatimonadota</taxon>
        <taxon>Longimicrobiia</taxon>
        <taxon>Longimicrobiales</taxon>
        <taxon>Longimicrobiaceae</taxon>
        <taxon>Longimicrobium</taxon>
    </lineage>
</organism>
<evidence type="ECO:0000313" key="2">
    <source>
        <dbReference type="Proteomes" id="UP000582837"/>
    </source>
</evidence>
<name>A0A841H473_9BACT</name>
<dbReference type="AlphaFoldDB" id="A0A841H473"/>
<keyword evidence="2" id="KW-1185">Reference proteome</keyword>
<proteinExistence type="predicted"/>
<dbReference type="Pfam" id="PF03683">
    <property type="entry name" value="UPF0175"/>
    <property type="match status" value="1"/>
</dbReference>